<keyword evidence="1" id="KW-0812">Transmembrane</keyword>
<gene>
    <name evidence="2" type="ORF">SAMN06265374_0211</name>
</gene>
<organism evidence="2 3">
    <name type="scientific">Roseibium denhamense</name>
    <dbReference type="NCBI Taxonomy" id="76305"/>
    <lineage>
        <taxon>Bacteria</taxon>
        <taxon>Pseudomonadati</taxon>
        <taxon>Pseudomonadota</taxon>
        <taxon>Alphaproteobacteria</taxon>
        <taxon>Hyphomicrobiales</taxon>
        <taxon>Stappiaceae</taxon>
        <taxon>Roseibium</taxon>
    </lineage>
</organism>
<proteinExistence type="predicted"/>
<dbReference type="Proteomes" id="UP001157914">
    <property type="component" value="Unassembled WGS sequence"/>
</dbReference>
<evidence type="ECO:0000313" key="2">
    <source>
        <dbReference type="EMBL" id="SMP00446.1"/>
    </source>
</evidence>
<dbReference type="RefSeq" id="WP_155189754.1">
    <property type="nucleotide sequence ID" value="NZ_FXTT01000001.1"/>
</dbReference>
<dbReference type="Gene3D" id="3.40.190.10">
    <property type="entry name" value="Periplasmic binding protein-like II"/>
    <property type="match status" value="2"/>
</dbReference>
<protein>
    <submittedName>
        <fullName evidence="2">ABC-type amino acid transport substrate-binding protein</fullName>
    </submittedName>
</protein>
<keyword evidence="1" id="KW-1133">Transmembrane helix</keyword>
<comment type="caution">
    <text evidence="2">The sequence shown here is derived from an EMBL/GenBank/DDBJ whole genome shotgun (WGS) entry which is preliminary data.</text>
</comment>
<accession>A0ABY1N5T5</accession>
<reference evidence="2 3" key="1">
    <citation type="submission" date="2017-05" db="EMBL/GenBank/DDBJ databases">
        <authorList>
            <person name="Varghese N."/>
            <person name="Submissions S."/>
        </authorList>
    </citation>
    <scope>NUCLEOTIDE SEQUENCE [LARGE SCALE GENOMIC DNA]</scope>
    <source>
        <strain evidence="2 3">DSM 15949</strain>
    </source>
</reference>
<dbReference type="SUPFAM" id="SSF53850">
    <property type="entry name" value="Periplasmic binding protein-like II"/>
    <property type="match status" value="1"/>
</dbReference>
<dbReference type="EMBL" id="FXTT01000001">
    <property type="protein sequence ID" value="SMP00446.1"/>
    <property type="molecule type" value="Genomic_DNA"/>
</dbReference>
<sequence>MYRDVDYLFVGKVPIEELTKAEVRMRTLLKTLLIGILVLGLFPPRVVAKEPLVLLMGQNAAPLQLAVEIVTAAYDRLGIPIVIQQMPRARSMAMASVGKADGEIAGPRVFEKAFPELHRIDVPIMTIDVMVYSCDPHILDSKNPSELQWGRLNGARLLATFTDDYENVWLGETHLELFGMLKLGRLDAVIAPRLALQLYSEQNEQGCVQSVGAPLRTVPFYHYLHRKHGNLFPIVKSEFQDMLASGDMERIRDEFFGKLSGPEQPSKS</sequence>
<evidence type="ECO:0000313" key="3">
    <source>
        <dbReference type="Proteomes" id="UP001157914"/>
    </source>
</evidence>
<keyword evidence="3" id="KW-1185">Reference proteome</keyword>
<evidence type="ECO:0000256" key="1">
    <source>
        <dbReference type="SAM" id="Phobius"/>
    </source>
</evidence>
<name>A0ABY1N5T5_9HYPH</name>
<feature type="transmembrane region" description="Helical" evidence="1">
    <location>
        <begin position="28"/>
        <end position="48"/>
    </location>
</feature>
<keyword evidence="1" id="KW-0472">Membrane</keyword>